<reference evidence="2" key="1">
    <citation type="journal article" date="2023" name="Mol. Phylogenet. Evol.">
        <title>Genome-scale phylogeny and comparative genomics of the fungal order Sordariales.</title>
        <authorList>
            <person name="Hensen N."/>
            <person name="Bonometti L."/>
            <person name="Westerberg I."/>
            <person name="Brannstrom I.O."/>
            <person name="Guillou S."/>
            <person name="Cros-Aarteil S."/>
            <person name="Calhoun S."/>
            <person name="Haridas S."/>
            <person name="Kuo A."/>
            <person name="Mondo S."/>
            <person name="Pangilinan J."/>
            <person name="Riley R."/>
            <person name="LaButti K."/>
            <person name="Andreopoulos B."/>
            <person name="Lipzen A."/>
            <person name="Chen C."/>
            <person name="Yan M."/>
            <person name="Daum C."/>
            <person name="Ng V."/>
            <person name="Clum A."/>
            <person name="Steindorff A."/>
            <person name="Ohm R.A."/>
            <person name="Martin F."/>
            <person name="Silar P."/>
            <person name="Natvig D.O."/>
            <person name="Lalanne C."/>
            <person name="Gautier V."/>
            <person name="Ament-Velasquez S.L."/>
            <person name="Kruys A."/>
            <person name="Hutchinson M.I."/>
            <person name="Powell A.J."/>
            <person name="Barry K."/>
            <person name="Miller A.N."/>
            <person name="Grigoriev I.V."/>
            <person name="Debuchy R."/>
            <person name="Gladieux P."/>
            <person name="Hiltunen Thoren M."/>
            <person name="Johannesson H."/>
        </authorList>
    </citation>
    <scope>NUCLEOTIDE SEQUENCE</scope>
    <source>
        <strain evidence="2">CBS 508.74</strain>
    </source>
</reference>
<evidence type="ECO:0000313" key="2">
    <source>
        <dbReference type="EMBL" id="KAK4115311.1"/>
    </source>
</evidence>
<proteinExistence type="predicted"/>
<dbReference type="Proteomes" id="UP001302812">
    <property type="component" value="Unassembled WGS sequence"/>
</dbReference>
<organism evidence="2 3">
    <name type="scientific">Canariomyces notabilis</name>
    <dbReference type="NCBI Taxonomy" id="2074819"/>
    <lineage>
        <taxon>Eukaryota</taxon>
        <taxon>Fungi</taxon>
        <taxon>Dikarya</taxon>
        <taxon>Ascomycota</taxon>
        <taxon>Pezizomycotina</taxon>
        <taxon>Sordariomycetes</taxon>
        <taxon>Sordariomycetidae</taxon>
        <taxon>Sordariales</taxon>
        <taxon>Chaetomiaceae</taxon>
        <taxon>Canariomyces</taxon>
    </lineage>
</organism>
<dbReference type="EMBL" id="MU853335">
    <property type="protein sequence ID" value="KAK4115311.1"/>
    <property type="molecule type" value="Genomic_DNA"/>
</dbReference>
<sequence length="268" mass="29329">MSHPAGDDRVGGHYPNPGRVVDDDGIIITTTTTTIVASVTTTTTMATETVTATIDRFPGDDAAAVAPAAAPVLAPAVPVRANGAPAPLPDGRTRVAIWPPQPPMTFERIPVPPASEQRRVSLLTNLLMTAANNNDGGANSRSRSPSPSPASSPVPQEQKSKQKNLTNLNGLDEAAISPSATVAPILIPNDWRYDAIRDVPRLANVPPRDAEERERQRDRSRCLTQEEIAADFAAYQWAVEDDAEREAWIRRIREERERELEQKRRRRQ</sequence>
<dbReference type="RefSeq" id="XP_064672881.1">
    <property type="nucleotide sequence ID" value="XM_064819072.1"/>
</dbReference>
<evidence type="ECO:0000313" key="3">
    <source>
        <dbReference type="Proteomes" id="UP001302812"/>
    </source>
</evidence>
<evidence type="ECO:0000256" key="1">
    <source>
        <dbReference type="SAM" id="MobiDB-lite"/>
    </source>
</evidence>
<dbReference type="GeneID" id="89943198"/>
<reference evidence="2" key="2">
    <citation type="submission" date="2023-05" db="EMBL/GenBank/DDBJ databases">
        <authorList>
            <consortium name="Lawrence Berkeley National Laboratory"/>
            <person name="Steindorff A."/>
            <person name="Hensen N."/>
            <person name="Bonometti L."/>
            <person name="Westerberg I."/>
            <person name="Brannstrom I.O."/>
            <person name="Guillou S."/>
            <person name="Cros-Aarteil S."/>
            <person name="Calhoun S."/>
            <person name="Haridas S."/>
            <person name="Kuo A."/>
            <person name="Mondo S."/>
            <person name="Pangilinan J."/>
            <person name="Riley R."/>
            <person name="Labutti K."/>
            <person name="Andreopoulos B."/>
            <person name="Lipzen A."/>
            <person name="Chen C."/>
            <person name="Yanf M."/>
            <person name="Daum C."/>
            <person name="Ng V."/>
            <person name="Clum A."/>
            <person name="Ohm R."/>
            <person name="Martin F."/>
            <person name="Silar P."/>
            <person name="Natvig D."/>
            <person name="Lalanne C."/>
            <person name="Gautier V."/>
            <person name="Ament-Velasquez S.L."/>
            <person name="Kruys A."/>
            <person name="Hutchinson M.I."/>
            <person name="Powell A.J."/>
            <person name="Barry K."/>
            <person name="Miller A.N."/>
            <person name="Grigoriev I.V."/>
            <person name="Debuchy R."/>
            <person name="Gladieux P."/>
            <person name="Thoren M.H."/>
            <person name="Johannesson H."/>
        </authorList>
    </citation>
    <scope>NUCLEOTIDE SEQUENCE</scope>
    <source>
        <strain evidence="2">CBS 508.74</strain>
    </source>
</reference>
<accession>A0AAN6YV90</accession>
<name>A0AAN6YV90_9PEZI</name>
<dbReference type="AlphaFoldDB" id="A0AAN6YV90"/>
<gene>
    <name evidence="2" type="ORF">N656DRAFT_843088</name>
</gene>
<feature type="compositionally biased region" description="Low complexity" evidence="1">
    <location>
        <begin position="130"/>
        <end position="145"/>
    </location>
</feature>
<feature type="region of interest" description="Disordered" evidence="1">
    <location>
        <begin position="130"/>
        <end position="162"/>
    </location>
</feature>
<keyword evidence="3" id="KW-1185">Reference proteome</keyword>
<comment type="caution">
    <text evidence="2">The sequence shown here is derived from an EMBL/GenBank/DDBJ whole genome shotgun (WGS) entry which is preliminary data.</text>
</comment>
<protein>
    <submittedName>
        <fullName evidence="2">Uncharacterized protein</fullName>
    </submittedName>
</protein>